<proteinExistence type="predicted"/>
<keyword evidence="4" id="KW-1185">Reference proteome</keyword>
<dbReference type="RefSeq" id="WP_012544490.1">
    <property type="nucleotide sequence ID" value="NC_011295.1"/>
</dbReference>
<dbReference type="Gene3D" id="3.60.21.10">
    <property type="match status" value="1"/>
</dbReference>
<dbReference type="Proteomes" id="UP000001732">
    <property type="component" value="Chromosome"/>
</dbReference>
<protein>
    <submittedName>
        <fullName evidence="3">Ser/Thr protein phosphatase family protein</fullName>
    </submittedName>
</protein>
<accession>B5Y6Z3</accession>
<dbReference type="InterPro" id="IPR029052">
    <property type="entry name" value="Metallo-depent_PP-like"/>
</dbReference>
<dbReference type="InterPro" id="IPR004843">
    <property type="entry name" value="Calcineurin-like_PHP"/>
</dbReference>
<feature type="transmembrane region" description="Helical" evidence="1">
    <location>
        <begin position="82"/>
        <end position="106"/>
    </location>
</feature>
<keyword evidence="1" id="KW-1133">Transmembrane helix</keyword>
<sequence>MSQRKNKIGRGTLILSLTSFLFFLVLAIWAFSQHGTWGLYNWNHDYRRLLNIIIGLGFLVPAVALILWLLRGVVSRTWFKVGSWILNIVSVVVIVVCIGIVFYVVVPAYSLLSSTEPKLLVEPSTGIYGIPNLYVYFRTETPTVVVGAWGTGDNLQGFGDSKPVKEHLFHFTDLQPGTEYHYVIDNRMGLTFSTPPLAKTGTLVTFAVASDFHYGGSDANSDERTQILRNISEDPNVNLFFMNGDIVDLGMVNGYWSEFFSDVSENMTKPVALVLGNHDTLIGGLYHFRNYFYGADGVKIDSGNELYHRIDVGNVHFLVLEVLWGTEEFTPEQKKWLEDQLSSIPQEDWVIPISHCFYYSSGDVETGRVWADHEDTTRLISPLFEKYNVDLVISGHNHHMELLEKDGVTYVLDGVAGGNTTGPRPIKSDYSKWFYGDSRGYLEVTVKQNEAELLFKNVDGEVIQQFTVTQNTQ</sequence>
<gene>
    <name evidence="3" type="ordered locus">COPRO5265_0170</name>
</gene>
<dbReference type="GO" id="GO:0016787">
    <property type="term" value="F:hydrolase activity"/>
    <property type="evidence" value="ECO:0007669"/>
    <property type="project" value="InterPro"/>
</dbReference>
<feature type="domain" description="Calcineurin-like phosphoesterase" evidence="2">
    <location>
        <begin position="205"/>
        <end position="399"/>
    </location>
</feature>
<dbReference type="AlphaFoldDB" id="B5Y6Z3"/>
<organism evidence="3 4">
    <name type="scientific">Coprothermobacter proteolyticus (strain ATCC 35245 / DSM 5265 / OCM 4 / BT)</name>
    <dbReference type="NCBI Taxonomy" id="309798"/>
    <lineage>
        <taxon>Bacteria</taxon>
        <taxon>Pseudomonadati</taxon>
        <taxon>Coprothermobacterota</taxon>
        <taxon>Coprothermobacteria</taxon>
        <taxon>Coprothermobacterales</taxon>
        <taxon>Coprothermobacteraceae</taxon>
        <taxon>Coprothermobacter</taxon>
    </lineage>
</organism>
<dbReference type="EMBL" id="CP001145">
    <property type="protein sequence ID" value="ACI17839.1"/>
    <property type="molecule type" value="Genomic_DNA"/>
</dbReference>
<feature type="transmembrane region" description="Helical" evidence="1">
    <location>
        <begin position="52"/>
        <end position="70"/>
    </location>
</feature>
<reference evidence="3 4" key="2">
    <citation type="journal article" date="2014" name="Genome Announc.">
        <title>Complete Genome Sequence of Coprothermobacter proteolyticus DSM 5265.</title>
        <authorList>
            <person name="Alexiev A."/>
            <person name="Coil D.A."/>
            <person name="Badger J.H."/>
            <person name="Enticknap J."/>
            <person name="Ward N."/>
            <person name="Robb F.T."/>
            <person name="Eisen J.A."/>
        </authorList>
    </citation>
    <scope>NUCLEOTIDE SEQUENCE [LARGE SCALE GENOMIC DNA]</scope>
    <source>
        <strain evidence="4">ATCC 35245 / DSM 5265 / OCM 4 / BT</strain>
    </source>
</reference>
<dbReference type="PANTHER" id="PTHR43143:SF1">
    <property type="entry name" value="SERINE_THREONINE-PROTEIN PHOSPHATASE CPPED1"/>
    <property type="match status" value="1"/>
</dbReference>
<keyword evidence="1" id="KW-0812">Transmembrane</keyword>
<dbReference type="KEGG" id="cpo:COPRO5265_0170"/>
<keyword evidence="1" id="KW-0472">Membrane</keyword>
<dbReference type="InterPro" id="IPR051918">
    <property type="entry name" value="STPP_CPPED1"/>
</dbReference>
<feature type="transmembrane region" description="Helical" evidence="1">
    <location>
        <begin position="12"/>
        <end position="32"/>
    </location>
</feature>
<evidence type="ECO:0000259" key="2">
    <source>
        <dbReference type="Pfam" id="PF00149"/>
    </source>
</evidence>
<dbReference type="eggNOG" id="COG1409">
    <property type="taxonomic scope" value="Bacteria"/>
</dbReference>
<dbReference type="Pfam" id="PF00149">
    <property type="entry name" value="Metallophos"/>
    <property type="match status" value="1"/>
</dbReference>
<evidence type="ECO:0000256" key="1">
    <source>
        <dbReference type="SAM" id="Phobius"/>
    </source>
</evidence>
<reference evidence="4" key="1">
    <citation type="submission" date="2008-08" db="EMBL/GenBank/DDBJ databases">
        <title>The complete genome sequence of Coprothermobacter proteolyticus strain ATCC 5245 / DSM 5265 / BT.</title>
        <authorList>
            <person name="Dodson R.J."/>
            <person name="Durkin A.S."/>
            <person name="Wu M."/>
            <person name="Eisen J."/>
            <person name="Sutton G."/>
        </authorList>
    </citation>
    <scope>NUCLEOTIDE SEQUENCE [LARGE SCALE GENOMIC DNA]</scope>
    <source>
        <strain evidence="4">ATCC 35245 / DSM 5265 / OCM 4 / BT</strain>
    </source>
</reference>
<evidence type="ECO:0000313" key="3">
    <source>
        <dbReference type="EMBL" id="ACI17839.1"/>
    </source>
</evidence>
<evidence type="ECO:0000313" key="4">
    <source>
        <dbReference type="Proteomes" id="UP000001732"/>
    </source>
</evidence>
<dbReference type="SUPFAM" id="SSF56300">
    <property type="entry name" value="Metallo-dependent phosphatases"/>
    <property type="match status" value="1"/>
</dbReference>
<dbReference type="PANTHER" id="PTHR43143">
    <property type="entry name" value="METALLOPHOSPHOESTERASE, CALCINEURIN SUPERFAMILY"/>
    <property type="match status" value="1"/>
</dbReference>
<dbReference type="STRING" id="309798.COPRO5265_0170"/>
<dbReference type="HOGENOM" id="CLU_577109_0_0_9"/>
<dbReference type="OrthoDB" id="9804511at2"/>
<name>B5Y6Z3_COPPD</name>